<dbReference type="EMBL" id="JALJOR010000009">
    <property type="protein sequence ID" value="KAK9811633.1"/>
    <property type="molecule type" value="Genomic_DNA"/>
</dbReference>
<dbReference type="Pfam" id="PF18383">
    <property type="entry name" value="IFT81_CH"/>
    <property type="match status" value="1"/>
</dbReference>
<dbReference type="GO" id="GO:0036064">
    <property type="term" value="C:ciliary basal body"/>
    <property type="evidence" value="ECO:0007669"/>
    <property type="project" value="TreeGrafter"/>
</dbReference>
<evidence type="ECO:0000256" key="5">
    <source>
        <dbReference type="ARBA" id="ARBA00023273"/>
    </source>
</evidence>
<keyword evidence="2" id="KW-0970">Cilium biogenesis/degradation</keyword>
<organism evidence="9 10">
    <name type="scientific">[Myrmecia] bisecta</name>
    <dbReference type="NCBI Taxonomy" id="41462"/>
    <lineage>
        <taxon>Eukaryota</taxon>
        <taxon>Viridiplantae</taxon>
        <taxon>Chlorophyta</taxon>
        <taxon>core chlorophytes</taxon>
        <taxon>Trebouxiophyceae</taxon>
        <taxon>Trebouxiales</taxon>
        <taxon>Trebouxiaceae</taxon>
        <taxon>Myrmecia</taxon>
    </lineage>
</organism>
<evidence type="ECO:0000256" key="6">
    <source>
        <dbReference type="ARBA" id="ARBA00043983"/>
    </source>
</evidence>
<dbReference type="GO" id="GO:0030992">
    <property type="term" value="C:intraciliary transport particle B"/>
    <property type="evidence" value="ECO:0007669"/>
    <property type="project" value="InterPro"/>
</dbReference>
<keyword evidence="5" id="KW-0966">Cell projection</keyword>
<dbReference type="PANTHER" id="PTHR15614:SF2">
    <property type="entry name" value="INTRAFLAGELLAR TRANSPORT PROTEIN 81 HOMOLOG"/>
    <property type="match status" value="1"/>
</dbReference>
<feature type="coiled-coil region" evidence="7">
    <location>
        <begin position="565"/>
        <end position="596"/>
    </location>
</feature>
<dbReference type="GO" id="GO:0015631">
    <property type="term" value="F:tubulin binding"/>
    <property type="evidence" value="ECO:0007669"/>
    <property type="project" value="InterPro"/>
</dbReference>
<comment type="similarity">
    <text evidence="6">Belongs to the IFT81 family.</text>
</comment>
<dbReference type="InterPro" id="IPR041146">
    <property type="entry name" value="IFT81_CH"/>
</dbReference>
<protein>
    <recommendedName>
        <fullName evidence="8">IFT81 calponin homology domain-containing protein</fullName>
    </recommendedName>
</protein>
<dbReference type="AlphaFoldDB" id="A0AAW1PSM0"/>
<dbReference type="InterPro" id="IPR043016">
    <property type="entry name" value="IFT81_N_sf"/>
</dbReference>
<evidence type="ECO:0000313" key="10">
    <source>
        <dbReference type="Proteomes" id="UP001489004"/>
    </source>
</evidence>
<keyword evidence="10" id="KW-1185">Reference proteome</keyword>
<evidence type="ECO:0000256" key="3">
    <source>
        <dbReference type="ARBA" id="ARBA00023054"/>
    </source>
</evidence>
<dbReference type="Gene3D" id="1.10.418.70">
    <property type="entry name" value="Intraflagellar transport protein 81, N-terminal domain"/>
    <property type="match status" value="1"/>
</dbReference>
<comment type="caution">
    <text evidence="9">The sequence shown here is derived from an EMBL/GenBank/DDBJ whole genome shotgun (WGS) entry which is preliminary data.</text>
</comment>
<dbReference type="Proteomes" id="UP001489004">
    <property type="component" value="Unassembled WGS sequence"/>
</dbReference>
<comment type="subcellular location">
    <subcellularLocation>
        <location evidence="1">Cell projection</location>
        <location evidence="1">Cilium</location>
    </subcellularLocation>
</comment>
<dbReference type="PANTHER" id="PTHR15614">
    <property type="entry name" value="INTRAFLAGELLAR TRANSPORT PROTEIN 81 HOMOLOG"/>
    <property type="match status" value="1"/>
</dbReference>
<evidence type="ECO:0000256" key="1">
    <source>
        <dbReference type="ARBA" id="ARBA00004138"/>
    </source>
</evidence>
<evidence type="ECO:0000259" key="8">
    <source>
        <dbReference type="Pfam" id="PF18383"/>
    </source>
</evidence>
<evidence type="ECO:0000256" key="7">
    <source>
        <dbReference type="SAM" id="Coils"/>
    </source>
</evidence>
<feature type="coiled-coil region" evidence="7">
    <location>
        <begin position="134"/>
        <end position="243"/>
    </location>
</feature>
<feature type="coiled-coil region" evidence="7">
    <location>
        <begin position="350"/>
        <end position="384"/>
    </location>
</feature>
<proteinExistence type="inferred from homology"/>
<evidence type="ECO:0000256" key="4">
    <source>
        <dbReference type="ARBA" id="ARBA00023069"/>
    </source>
</evidence>
<accession>A0AAW1PSM0</accession>
<keyword evidence="3 7" id="KW-0175">Coiled coil</keyword>
<evidence type="ECO:0000313" key="9">
    <source>
        <dbReference type="EMBL" id="KAK9811633.1"/>
    </source>
</evidence>
<feature type="domain" description="IFT81 calponin homology" evidence="8">
    <location>
        <begin position="3"/>
        <end position="119"/>
    </location>
</feature>
<dbReference type="InterPro" id="IPR029600">
    <property type="entry name" value="IFT81"/>
</dbReference>
<dbReference type="GO" id="GO:0042073">
    <property type="term" value="P:intraciliary transport"/>
    <property type="evidence" value="ECO:0007669"/>
    <property type="project" value="InterPro"/>
</dbReference>
<dbReference type="GO" id="GO:0060271">
    <property type="term" value="P:cilium assembly"/>
    <property type="evidence" value="ECO:0007669"/>
    <property type="project" value="InterPro"/>
</dbReference>
<reference evidence="9 10" key="1">
    <citation type="journal article" date="2024" name="Nat. Commun.">
        <title>Phylogenomics reveals the evolutionary origins of lichenization in chlorophyte algae.</title>
        <authorList>
            <person name="Puginier C."/>
            <person name="Libourel C."/>
            <person name="Otte J."/>
            <person name="Skaloud P."/>
            <person name="Haon M."/>
            <person name="Grisel S."/>
            <person name="Petersen M."/>
            <person name="Berrin J.G."/>
            <person name="Delaux P.M."/>
            <person name="Dal Grande F."/>
            <person name="Keller J."/>
        </authorList>
    </citation>
    <scope>NUCLEOTIDE SEQUENCE [LARGE SCALE GENOMIC DNA]</scope>
    <source>
        <strain evidence="9 10">SAG 2043</strain>
    </source>
</reference>
<keyword evidence="4" id="KW-0969">Cilium</keyword>
<feature type="coiled-coil region" evidence="7">
    <location>
        <begin position="419"/>
        <end position="446"/>
    </location>
</feature>
<name>A0AAW1PSM0_9CHLO</name>
<gene>
    <name evidence="9" type="ORF">WJX72_007340</name>
</gene>
<sequence>MGDLHFIATALSAVPFSLQLSAVSLSERSQQEVLQLLSDVAATISPIHKKVDVHHENVEQTLGRLAGFLQAVKFPGLFPIEELLAGDKEALYGMLQWLMEEERQQPCILQKRALVGYYLSNPELPTDMLQYEDVLELRGEIKAYQEEFVALHKQTDANRGARRDAGELKAELLQLEDQKERLAEKVARAKAKIKDVPELATWQDACAALRAQQEEEAALKLQLSQQQQQLEGTEAKLQRALAHLREVRLTAMDGSSAKLLEQMHEEVGQLQLAVQQTLPREKERKAKRLQAIAQVLGQGVNTEEDVQQQQATLRMLQADVQTILDARAASTVVDAGDKVQLQLRQAQQMANVVAKKRDEALAKLARLQEKQAALQQQHEQNLAAQEGASQGALSPAEWQAKEDFIQAKLPQYKGMKAEIGALDAELLQLAQRVEELQRQEQEALADSILQARKSRAGSQEEVAPGGALADLSNVVKARKAQLAPQIQQLRSMRQTCQDLETQHSQKKHAYDAATLGRDSKVSQVEAELAGIKTELADAEARLKWLGDQAPVLETQAQRISNPSSCQEAKAQLQQQVRALEQTLANLNAQRSAVAGEQGPSVSQLDQINGLRKLLDLKIRLYRQGGHSTALFGGGAMLAGQQLSYNAMNSGMGNLGFGQPQGFGSGTANVMTL</sequence>
<evidence type="ECO:0000256" key="2">
    <source>
        <dbReference type="ARBA" id="ARBA00022794"/>
    </source>
</evidence>